<evidence type="ECO:0000313" key="15">
    <source>
        <dbReference type="Proteomes" id="UP000184436"/>
    </source>
</evidence>
<dbReference type="GO" id="GO:0005737">
    <property type="term" value="C:cytoplasm"/>
    <property type="evidence" value="ECO:0007669"/>
    <property type="project" value="UniProtKB-ARBA"/>
</dbReference>
<evidence type="ECO:0000256" key="2">
    <source>
        <dbReference type="ARBA" id="ARBA00004962"/>
    </source>
</evidence>
<feature type="domain" description="Tryptophan synthase beta chain-like PALP" evidence="13">
    <location>
        <begin position="9"/>
        <end position="297"/>
    </location>
</feature>
<feature type="modified residue" description="N6-(pyridoxal phosphate)lysine" evidence="11">
    <location>
        <position position="47"/>
    </location>
</feature>
<dbReference type="OrthoDB" id="9808024at2"/>
<dbReference type="EMBL" id="FQVD01000021">
    <property type="protein sequence ID" value="SHF46982.1"/>
    <property type="molecule type" value="Genomic_DNA"/>
</dbReference>
<dbReference type="GO" id="GO:0004124">
    <property type="term" value="F:cysteine synthase activity"/>
    <property type="evidence" value="ECO:0007669"/>
    <property type="project" value="UniProtKB-UniRule"/>
</dbReference>
<dbReference type="InterPro" id="IPR005856">
    <property type="entry name" value="Cys_synth"/>
</dbReference>
<comment type="cofactor">
    <cofactor evidence="1 10 12">
        <name>pyridoxal 5'-phosphate</name>
        <dbReference type="ChEBI" id="CHEBI:597326"/>
    </cofactor>
</comment>
<evidence type="ECO:0000256" key="3">
    <source>
        <dbReference type="ARBA" id="ARBA00007103"/>
    </source>
</evidence>
<evidence type="ECO:0000256" key="11">
    <source>
        <dbReference type="PIRSR" id="PIRSR605856-51"/>
    </source>
</evidence>
<feature type="binding site" evidence="10">
    <location>
        <position position="77"/>
    </location>
    <ligand>
        <name>pyridoxal 5'-phosphate</name>
        <dbReference type="ChEBI" id="CHEBI:597326"/>
    </ligand>
</feature>
<dbReference type="CDD" id="cd01561">
    <property type="entry name" value="CBS_like"/>
    <property type="match status" value="1"/>
</dbReference>
<dbReference type="STRING" id="871325.SAMN05444349_12117"/>
<evidence type="ECO:0000256" key="4">
    <source>
        <dbReference type="ARBA" id="ARBA00012681"/>
    </source>
</evidence>
<evidence type="ECO:0000256" key="1">
    <source>
        <dbReference type="ARBA" id="ARBA00001933"/>
    </source>
</evidence>
<proteinExistence type="inferred from homology"/>
<dbReference type="SUPFAM" id="SSF53686">
    <property type="entry name" value="Tryptophan synthase beta subunit-like PLP-dependent enzymes"/>
    <property type="match status" value="1"/>
</dbReference>
<dbReference type="InterPro" id="IPR001926">
    <property type="entry name" value="TrpB-like_PALP"/>
</dbReference>
<gene>
    <name evidence="14" type="ORF">SAMN05444349_12117</name>
</gene>
<keyword evidence="6 12" id="KW-0808">Transferase</keyword>
<evidence type="ECO:0000256" key="6">
    <source>
        <dbReference type="ARBA" id="ARBA00022679"/>
    </source>
</evidence>
<evidence type="ECO:0000259" key="13">
    <source>
        <dbReference type="Pfam" id="PF00291"/>
    </source>
</evidence>
<keyword evidence="5 12" id="KW-0028">Amino-acid biosynthesis</keyword>
<dbReference type="Pfam" id="PF00291">
    <property type="entry name" value="PALP"/>
    <property type="match status" value="1"/>
</dbReference>
<comment type="pathway">
    <text evidence="2">Amino-acid biosynthesis; L-cysteine biosynthesis; L-cysteine from L-serine: step 2/2.</text>
</comment>
<accession>A0A1M5BXN3</accession>
<dbReference type="EC" id="2.5.1.47" evidence="4 12"/>
<sequence length="325" mass="34328">MEKIAKRLTDLIGNTPLLELGKYNKSKGLKARLVAKLEYFNPAGSVKDRIALAMIADAEGKGVLYPGATIIEPTSGNTGVGLAFVAASKGYKLILTMPDTMSVERRNLLKALGAELVLTPGADGMKGAIAKAEELKAVTPGAVILQQFENPANPNVHLRTTGLEIWRDTEGKVDIFVAGVGTGGTVSGVGEALKMRDPSVKIVAVEPTDSPVLSGGKPGPHKIQGIGAGFVPKTYNPAVVDEIIQVQNDDAIRTSRQLAKEEGLLVGISSGAAVYAATELAKRPENEGKMIVVLLPDTGERYLSTILYAFEEYPLGDGEKVKSNH</sequence>
<reference evidence="14 15" key="1">
    <citation type="submission" date="2016-11" db="EMBL/GenBank/DDBJ databases">
        <authorList>
            <person name="Jaros S."/>
            <person name="Januszkiewicz K."/>
            <person name="Wedrychowicz H."/>
        </authorList>
    </citation>
    <scope>NUCLEOTIDE SEQUENCE [LARGE SCALE GENOMIC DNA]</scope>
    <source>
        <strain evidence="14 15">DSM 26883</strain>
    </source>
</reference>
<dbReference type="FunFam" id="3.40.50.1100:FF:000067">
    <property type="entry name" value="Cysteine synthase"/>
    <property type="match status" value="1"/>
</dbReference>
<evidence type="ECO:0000256" key="5">
    <source>
        <dbReference type="ARBA" id="ARBA00022605"/>
    </source>
</evidence>
<evidence type="ECO:0000256" key="7">
    <source>
        <dbReference type="ARBA" id="ARBA00022898"/>
    </source>
</evidence>
<keyword evidence="15" id="KW-1185">Reference proteome</keyword>
<organism evidence="14 15">
    <name type="scientific">Bacteroides faecichinchillae</name>
    <dbReference type="NCBI Taxonomy" id="871325"/>
    <lineage>
        <taxon>Bacteria</taxon>
        <taxon>Pseudomonadati</taxon>
        <taxon>Bacteroidota</taxon>
        <taxon>Bacteroidia</taxon>
        <taxon>Bacteroidales</taxon>
        <taxon>Bacteroidaceae</taxon>
        <taxon>Bacteroides</taxon>
    </lineage>
</organism>
<evidence type="ECO:0000256" key="12">
    <source>
        <dbReference type="RuleBase" id="RU003985"/>
    </source>
</evidence>
<dbReference type="PROSITE" id="PS00901">
    <property type="entry name" value="CYS_SYNTHASE"/>
    <property type="match status" value="1"/>
</dbReference>
<evidence type="ECO:0000256" key="9">
    <source>
        <dbReference type="ARBA" id="ARBA00047931"/>
    </source>
</evidence>
<evidence type="ECO:0000256" key="10">
    <source>
        <dbReference type="PIRSR" id="PIRSR605856-50"/>
    </source>
</evidence>
<feature type="binding site" evidence="10">
    <location>
        <position position="269"/>
    </location>
    <ligand>
        <name>pyridoxal 5'-phosphate</name>
        <dbReference type="ChEBI" id="CHEBI:597326"/>
    </ligand>
</feature>
<dbReference type="InterPro" id="IPR001216">
    <property type="entry name" value="P-phosphate_BS"/>
</dbReference>
<comment type="catalytic activity">
    <reaction evidence="9 12">
        <text>O-acetyl-L-serine + hydrogen sulfide = L-cysteine + acetate</text>
        <dbReference type="Rhea" id="RHEA:14829"/>
        <dbReference type="ChEBI" id="CHEBI:29919"/>
        <dbReference type="ChEBI" id="CHEBI:30089"/>
        <dbReference type="ChEBI" id="CHEBI:35235"/>
        <dbReference type="ChEBI" id="CHEBI:58340"/>
        <dbReference type="EC" id="2.5.1.47"/>
    </reaction>
</comment>
<evidence type="ECO:0000313" key="14">
    <source>
        <dbReference type="EMBL" id="SHF46982.1"/>
    </source>
</evidence>
<dbReference type="InterPro" id="IPR005859">
    <property type="entry name" value="CysK"/>
</dbReference>
<dbReference type="GO" id="GO:0006535">
    <property type="term" value="P:cysteine biosynthetic process from serine"/>
    <property type="evidence" value="ECO:0007669"/>
    <property type="project" value="UniProtKB-UniRule"/>
</dbReference>
<name>A0A1M5BXN3_9BACE</name>
<feature type="binding site" evidence="10">
    <location>
        <begin position="181"/>
        <end position="185"/>
    </location>
    <ligand>
        <name>pyridoxal 5'-phosphate</name>
        <dbReference type="ChEBI" id="CHEBI:597326"/>
    </ligand>
</feature>
<dbReference type="InterPro" id="IPR036052">
    <property type="entry name" value="TrpB-like_PALP_sf"/>
</dbReference>
<dbReference type="PANTHER" id="PTHR10314">
    <property type="entry name" value="CYSTATHIONINE BETA-SYNTHASE"/>
    <property type="match status" value="1"/>
</dbReference>
<dbReference type="Proteomes" id="UP000184436">
    <property type="component" value="Unassembled WGS sequence"/>
</dbReference>
<evidence type="ECO:0000256" key="8">
    <source>
        <dbReference type="ARBA" id="ARBA00023192"/>
    </source>
</evidence>
<dbReference type="RefSeq" id="WP_025075121.1">
    <property type="nucleotide sequence ID" value="NZ_FQVD01000021.1"/>
</dbReference>
<keyword evidence="7 10" id="KW-0663">Pyridoxal phosphate</keyword>
<dbReference type="NCBIfam" id="TIGR01139">
    <property type="entry name" value="cysK"/>
    <property type="match status" value="1"/>
</dbReference>
<dbReference type="InterPro" id="IPR050214">
    <property type="entry name" value="Cys_Synth/Cystath_Beta-Synth"/>
</dbReference>
<keyword evidence="8 12" id="KW-0198">Cysteine biosynthesis</keyword>
<dbReference type="Gene3D" id="3.40.50.1100">
    <property type="match status" value="2"/>
</dbReference>
<comment type="similarity">
    <text evidence="3 12">Belongs to the cysteine synthase/cystathionine beta-synthase family.</text>
</comment>
<dbReference type="NCBIfam" id="TIGR01136">
    <property type="entry name" value="cysKM"/>
    <property type="match status" value="1"/>
</dbReference>
<dbReference type="AlphaFoldDB" id="A0A1M5BXN3"/>
<protein>
    <recommendedName>
        <fullName evidence="4 12">Cysteine synthase</fullName>
        <ecNumber evidence="4 12">2.5.1.47</ecNumber>
    </recommendedName>
</protein>